<keyword evidence="2" id="KW-1185">Reference proteome</keyword>
<organism evidence="1 2">
    <name type="scientific">Smallanthus sonchifolius</name>
    <dbReference type="NCBI Taxonomy" id="185202"/>
    <lineage>
        <taxon>Eukaryota</taxon>
        <taxon>Viridiplantae</taxon>
        <taxon>Streptophyta</taxon>
        <taxon>Embryophyta</taxon>
        <taxon>Tracheophyta</taxon>
        <taxon>Spermatophyta</taxon>
        <taxon>Magnoliopsida</taxon>
        <taxon>eudicotyledons</taxon>
        <taxon>Gunneridae</taxon>
        <taxon>Pentapetalae</taxon>
        <taxon>asterids</taxon>
        <taxon>campanulids</taxon>
        <taxon>Asterales</taxon>
        <taxon>Asteraceae</taxon>
        <taxon>Asteroideae</taxon>
        <taxon>Heliantheae alliance</taxon>
        <taxon>Millerieae</taxon>
        <taxon>Smallanthus</taxon>
    </lineage>
</organism>
<name>A0ACB9JY15_9ASTR</name>
<comment type="caution">
    <text evidence="1">The sequence shown here is derived from an EMBL/GenBank/DDBJ whole genome shotgun (WGS) entry which is preliminary data.</text>
</comment>
<proteinExistence type="predicted"/>
<reference evidence="2" key="1">
    <citation type="journal article" date="2022" name="Mol. Ecol. Resour.">
        <title>The genomes of chicory, endive, great burdock and yacon provide insights into Asteraceae palaeo-polyploidization history and plant inulin production.</title>
        <authorList>
            <person name="Fan W."/>
            <person name="Wang S."/>
            <person name="Wang H."/>
            <person name="Wang A."/>
            <person name="Jiang F."/>
            <person name="Liu H."/>
            <person name="Zhao H."/>
            <person name="Xu D."/>
            <person name="Zhang Y."/>
        </authorList>
    </citation>
    <scope>NUCLEOTIDE SEQUENCE [LARGE SCALE GENOMIC DNA]</scope>
    <source>
        <strain evidence="2">cv. Yunnan</strain>
    </source>
</reference>
<dbReference type="EMBL" id="CM042019">
    <property type="protein sequence ID" value="KAI3824941.1"/>
    <property type="molecule type" value="Genomic_DNA"/>
</dbReference>
<evidence type="ECO:0000313" key="1">
    <source>
        <dbReference type="EMBL" id="KAI3824941.1"/>
    </source>
</evidence>
<sequence>MMARKGKEPVRSPTPEVTPERPTSPFPTTFNEDLINMTTQATSEVISQLKTQVDNLKAKEKIQDKEISFLKTNVAKQQESIDKMMKLIENLQAQVTCQTYEIDLTTCFDFEGFGNKSNLGKENVQGENVEGEKDKEDNEEEKEEDKEEGDAYDNQDKTDKDNYENEDQGDVNSRSSDSSDSFGNDDEGLNDSHTSADKGTKLVYTTNDGKVMDNITDVEDTDEQVELSISI</sequence>
<gene>
    <name evidence="1" type="ORF">L1987_06414</name>
</gene>
<protein>
    <submittedName>
        <fullName evidence="1">Uncharacterized protein</fullName>
    </submittedName>
</protein>
<evidence type="ECO:0000313" key="2">
    <source>
        <dbReference type="Proteomes" id="UP001056120"/>
    </source>
</evidence>
<reference evidence="1 2" key="2">
    <citation type="journal article" date="2022" name="Mol. Ecol. Resour.">
        <title>The genomes of chicory, endive, great burdock and yacon provide insights into Asteraceae paleo-polyploidization history and plant inulin production.</title>
        <authorList>
            <person name="Fan W."/>
            <person name="Wang S."/>
            <person name="Wang H."/>
            <person name="Wang A."/>
            <person name="Jiang F."/>
            <person name="Liu H."/>
            <person name="Zhao H."/>
            <person name="Xu D."/>
            <person name="Zhang Y."/>
        </authorList>
    </citation>
    <scope>NUCLEOTIDE SEQUENCE [LARGE SCALE GENOMIC DNA]</scope>
    <source>
        <strain evidence="2">cv. Yunnan</strain>
        <tissue evidence="1">Leaves</tissue>
    </source>
</reference>
<accession>A0ACB9JY15</accession>
<dbReference type="Proteomes" id="UP001056120">
    <property type="component" value="Linkage Group LG02"/>
</dbReference>